<evidence type="ECO:0000313" key="14">
    <source>
        <dbReference type="EMBL" id="KAB1632286.1"/>
    </source>
</evidence>
<dbReference type="PROSITE" id="PS51846">
    <property type="entry name" value="CNNM"/>
    <property type="match status" value="1"/>
</dbReference>
<dbReference type="Pfam" id="PF01595">
    <property type="entry name" value="CNNM"/>
    <property type="match status" value="1"/>
</dbReference>
<reference evidence="14 15" key="1">
    <citation type="submission" date="2019-09" db="EMBL/GenBank/DDBJ databases">
        <title>Phylogeny of genus Pseudoclavibacter and closely related genus.</title>
        <authorList>
            <person name="Li Y."/>
        </authorList>
    </citation>
    <scope>NUCLEOTIDE SEQUENCE [LARGE SCALE GENOMIC DNA]</scope>
    <source>
        <strain evidence="14 15">JCM 16921</strain>
    </source>
</reference>
<dbReference type="InterPro" id="IPR046342">
    <property type="entry name" value="CBS_dom_sf"/>
</dbReference>
<keyword evidence="7 9" id="KW-0129">CBS domain</keyword>
<dbReference type="AlphaFoldDB" id="A0A7C8BN74"/>
<feature type="domain" description="CNNM transmembrane" evidence="13">
    <location>
        <begin position="1"/>
        <end position="202"/>
    </location>
</feature>
<dbReference type="InterPro" id="IPR005170">
    <property type="entry name" value="Transptr-assoc_dom"/>
</dbReference>
<evidence type="ECO:0000259" key="13">
    <source>
        <dbReference type="PROSITE" id="PS51846"/>
    </source>
</evidence>
<comment type="caution">
    <text evidence="14">The sequence shown here is derived from an EMBL/GenBank/DDBJ whole genome shotgun (WGS) entry which is preliminary data.</text>
</comment>
<dbReference type="InterPro" id="IPR051676">
    <property type="entry name" value="UPF0053_domain"/>
</dbReference>
<organism evidence="14 15">
    <name type="scientific">Pseudoclavibacter caeni</name>
    <dbReference type="NCBI Taxonomy" id="908846"/>
    <lineage>
        <taxon>Bacteria</taxon>
        <taxon>Bacillati</taxon>
        <taxon>Actinomycetota</taxon>
        <taxon>Actinomycetes</taxon>
        <taxon>Micrococcales</taxon>
        <taxon>Microbacteriaceae</taxon>
        <taxon>Pseudoclavibacter</taxon>
    </lineage>
</organism>
<evidence type="ECO:0000256" key="5">
    <source>
        <dbReference type="ARBA" id="ARBA00022737"/>
    </source>
</evidence>
<dbReference type="PANTHER" id="PTHR43099:SF6">
    <property type="entry name" value="UPF0053 PROTEIN RV1842C"/>
    <property type="match status" value="1"/>
</dbReference>
<sequence>MSDWALLLIGLALTAGTGMFVASEFTLVNMDRAELEARRDRGQKGLDRLIGALRHTSTHLSSAQLGITLTTLLSGYTLEPALSGFLDPLLVDLHLPEPVAATVTGILAVLVATVLSMLFGELVPKNLALARPLAVARVVIPPQLLFTTIFKPAVVVLNDTSNLVLHGLGIEPQEELSSARSAEELASLVKRAALAGSLDRQTATLLTKTLDFSELTAGDVMTPRPGVEAVEADQTAQDVIALARRTGHSRFPVIGRDGDDVLGQVHVKQAVGVPRDRRVTTRARDLVVPVARVPETMPLDALLGELRTRSLQLAVVVDEYGGTAGVVTLEDLVEELVGDVEDEHDRLRLGVVRLRSGGWLLPGLLRSDEMAEQVQVGFPEDSAYDTLGGFVMQRLGRIPKVGSVVEEPGVGTFVVTGMDGRRVDRVRFAPAPLVDRAAREQAEEES</sequence>
<feature type="domain" description="CBS" evidence="12">
    <location>
        <begin position="286"/>
        <end position="346"/>
    </location>
</feature>
<gene>
    <name evidence="14" type="ORF">F8O02_04520</name>
</gene>
<comment type="subcellular location">
    <subcellularLocation>
        <location evidence="1">Cell membrane</location>
        <topology evidence="1">Multi-pass membrane protein</topology>
    </subcellularLocation>
</comment>
<dbReference type="SUPFAM" id="SSF56176">
    <property type="entry name" value="FAD-binding/transporter-associated domain-like"/>
    <property type="match status" value="1"/>
</dbReference>
<dbReference type="Pfam" id="PF03471">
    <property type="entry name" value="CorC_HlyC"/>
    <property type="match status" value="1"/>
</dbReference>
<dbReference type="EMBL" id="WBKA01000003">
    <property type="protein sequence ID" value="KAB1632286.1"/>
    <property type="molecule type" value="Genomic_DNA"/>
</dbReference>
<dbReference type="InterPro" id="IPR000644">
    <property type="entry name" value="CBS_dom"/>
</dbReference>
<dbReference type="Proteomes" id="UP000481339">
    <property type="component" value="Unassembled WGS sequence"/>
</dbReference>
<feature type="domain" description="CBS" evidence="12">
    <location>
        <begin position="221"/>
        <end position="281"/>
    </location>
</feature>
<dbReference type="GO" id="GO:0050660">
    <property type="term" value="F:flavin adenine dinucleotide binding"/>
    <property type="evidence" value="ECO:0007669"/>
    <property type="project" value="InterPro"/>
</dbReference>
<dbReference type="GO" id="GO:0005886">
    <property type="term" value="C:plasma membrane"/>
    <property type="evidence" value="ECO:0007669"/>
    <property type="project" value="UniProtKB-SubCell"/>
</dbReference>
<keyword evidence="3" id="KW-1003">Cell membrane</keyword>
<evidence type="ECO:0000256" key="2">
    <source>
        <dbReference type="ARBA" id="ARBA00006337"/>
    </source>
</evidence>
<keyword evidence="5" id="KW-0677">Repeat</keyword>
<dbReference type="SMART" id="SM00116">
    <property type="entry name" value="CBS"/>
    <property type="match status" value="2"/>
</dbReference>
<protein>
    <submittedName>
        <fullName evidence="14">HlyC/CorC family transporter</fullName>
    </submittedName>
</protein>
<evidence type="ECO:0000313" key="15">
    <source>
        <dbReference type="Proteomes" id="UP000481339"/>
    </source>
</evidence>
<feature type="transmembrane region" description="Helical" evidence="11">
    <location>
        <begin position="99"/>
        <end position="119"/>
    </location>
</feature>
<dbReference type="InterPro" id="IPR016169">
    <property type="entry name" value="FAD-bd_PCMH_sub2"/>
</dbReference>
<accession>A0A7C8BN74</accession>
<evidence type="ECO:0000256" key="8">
    <source>
        <dbReference type="ARBA" id="ARBA00023136"/>
    </source>
</evidence>
<evidence type="ECO:0000256" key="7">
    <source>
        <dbReference type="ARBA" id="ARBA00023122"/>
    </source>
</evidence>
<evidence type="ECO:0000256" key="10">
    <source>
        <dbReference type="PROSITE-ProRule" id="PRU01193"/>
    </source>
</evidence>
<evidence type="ECO:0000256" key="4">
    <source>
        <dbReference type="ARBA" id="ARBA00022692"/>
    </source>
</evidence>
<dbReference type="Pfam" id="PF00571">
    <property type="entry name" value="CBS"/>
    <property type="match status" value="2"/>
</dbReference>
<evidence type="ECO:0000256" key="11">
    <source>
        <dbReference type="SAM" id="Phobius"/>
    </source>
</evidence>
<dbReference type="InterPro" id="IPR044751">
    <property type="entry name" value="Ion_transp-like_CBS"/>
</dbReference>
<dbReference type="Gene3D" id="3.10.580.10">
    <property type="entry name" value="CBS-domain"/>
    <property type="match status" value="1"/>
</dbReference>
<dbReference type="RefSeq" id="WP_158036064.1">
    <property type="nucleotide sequence ID" value="NZ_BAAAZV010000017.1"/>
</dbReference>
<dbReference type="SMART" id="SM01091">
    <property type="entry name" value="CorC_HlyC"/>
    <property type="match status" value="1"/>
</dbReference>
<evidence type="ECO:0000256" key="9">
    <source>
        <dbReference type="PROSITE-ProRule" id="PRU00703"/>
    </source>
</evidence>
<dbReference type="InterPro" id="IPR036318">
    <property type="entry name" value="FAD-bd_PCMH-like_sf"/>
</dbReference>
<keyword evidence="15" id="KW-1185">Reference proteome</keyword>
<dbReference type="CDD" id="cd04590">
    <property type="entry name" value="CBS_pair_CorC_HlyC_assoc"/>
    <property type="match status" value="1"/>
</dbReference>
<comment type="similarity">
    <text evidence="2">Belongs to the UPF0053 family.</text>
</comment>
<evidence type="ECO:0000256" key="1">
    <source>
        <dbReference type="ARBA" id="ARBA00004651"/>
    </source>
</evidence>
<dbReference type="OrthoDB" id="110231at2"/>
<keyword evidence="8 10" id="KW-0472">Membrane</keyword>
<dbReference type="Gene3D" id="3.30.465.10">
    <property type="match status" value="1"/>
</dbReference>
<dbReference type="InterPro" id="IPR002550">
    <property type="entry name" value="CNNM"/>
</dbReference>
<keyword evidence="6 10" id="KW-1133">Transmembrane helix</keyword>
<dbReference type="SUPFAM" id="SSF54631">
    <property type="entry name" value="CBS-domain pair"/>
    <property type="match status" value="1"/>
</dbReference>
<dbReference type="PANTHER" id="PTHR43099">
    <property type="entry name" value="UPF0053 PROTEIN YRKA"/>
    <property type="match status" value="1"/>
</dbReference>
<dbReference type="PROSITE" id="PS51371">
    <property type="entry name" value="CBS"/>
    <property type="match status" value="2"/>
</dbReference>
<evidence type="ECO:0000256" key="6">
    <source>
        <dbReference type="ARBA" id="ARBA00022989"/>
    </source>
</evidence>
<evidence type="ECO:0000259" key="12">
    <source>
        <dbReference type="PROSITE" id="PS51371"/>
    </source>
</evidence>
<proteinExistence type="inferred from homology"/>
<keyword evidence="4 10" id="KW-0812">Transmembrane</keyword>
<evidence type="ECO:0000256" key="3">
    <source>
        <dbReference type="ARBA" id="ARBA00022475"/>
    </source>
</evidence>
<name>A0A7C8BN74_9MICO</name>